<dbReference type="Proteomes" id="UP000269352">
    <property type="component" value="Unassembled WGS sequence"/>
</dbReference>
<organism evidence="1 2">
    <name type="scientific">Termititenax aidoneus</name>
    <dbReference type="NCBI Taxonomy" id="2218524"/>
    <lineage>
        <taxon>Bacteria</taxon>
        <taxon>Bacillati</taxon>
        <taxon>Candidatus Margulisiibacteriota</taxon>
        <taxon>Candidatus Termititenacia</taxon>
        <taxon>Candidatus Termititenacales</taxon>
        <taxon>Candidatus Termititenacaceae</taxon>
        <taxon>Candidatus Termititenax</taxon>
    </lineage>
</organism>
<dbReference type="EMBL" id="BGZN01000137">
    <property type="protein sequence ID" value="GBR75037.1"/>
    <property type="molecule type" value="Genomic_DNA"/>
</dbReference>
<proteinExistence type="predicted"/>
<evidence type="ECO:0000313" key="1">
    <source>
        <dbReference type="EMBL" id="GBR75037.1"/>
    </source>
</evidence>
<accession>A0A388TEG3</accession>
<dbReference type="PANTHER" id="PTHR46401:SF8">
    <property type="entry name" value="BLL6006 PROTEIN"/>
    <property type="match status" value="1"/>
</dbReference>
<keyword evidence="1" id="KW-0808">Transferase</keyword>
<comment type="caution">
    <text evidence="1">The sequence shown here is derived from an EMBL/GenBank/DDBJ whole genome shotgun (WGS) entry which is preliminary data.</text>
</comment>
<feature type="non-terminal residue" evidence="1">
    <location>
        <position position="240"/>
    </location>
</feature>
<sequence length="240" mass="27847">MRIGIYTGNVFPDAGGAYALIETIKKDIIESDCVYDIFFVFDNDQAPSRFIKDNIVCINIANKAGRFIRVIRKILLRFGWWNKPVVLDDFLQAENTDLLWILGPYKLETSIPYVFTVWDLGHRMLPCFPEVSVYGGRQWEEREALYQKMLPKATYIITGNETGKQEILANYPVSPDKIKTIPFPISNFCFDQEVSPLDNIKKPFVFYPAQFWAHKNHVSIIEALAWLRDTKKIVIYGYFV</sequence>
<dbReference type="SUPFAM" id="SSF53756">
    <property type="entry name" value="UDP-Glycosyltransferase/glycogen phosphorylase"/>
    <property type="match status" value="1"/>
</dbReference>
<dbReference type="AlphaFoldDB" id="A0A388TEG3"/>
<keyword evidence="2" id="KW-1185">Reference proteome</keyword>
<gene>
    <name evidence="1" type="ORF">NO1_2102</name>
</gene>
<protein>
    <submittedName>
        <fullName evidence="1">Glycosyl transferase GTB-type super family</fullName>
    </submittedName>
</protein>
<evidence type="ECO:0000313" key="2">
    <source>
        <dbReference type="Proteomes" id="UP000269352"/>
    </source>
</evidence>
<reference evidence="1 2" key="1">
    <citation type="journal article" date="2019" name="ISME J.">
        <title>Genome analyses of uncultured TG2/ZB3 bacteria in 'Margulisbacteria' specifically attached to ectosymbiotic spirochetes of protists in the termite gut.</title>
        <authorList>
            <person name="Utami Y.D."/>
            <person name="Kuwahara H."/>
            <person name="Igai K."/>
            <person name="Murakami T."/>
            <person name="Sugaya K."/>
            <person name="Morikawa T."/>
            <person name="Nagura Y."/>
            <person name="Yuki M."/>
            <person name="Deevong P."/>
            <person name="Inoue T."/>
            <person name="Kihara K."/>
            <person name="Lo N."/>
            <person name="Yamada A."/>
            <person name="Ohkuma M."/>
            <person name="Hongoh Y."/>
        </authorList>
    </citation>
    <scope>NUCLEOTIDE SEQUENCE [LARGE SCALE GENOMIC DNA]</scope>
    <source>
        <strain evidence="1">NkOx7-01</strain>
    </source>
</reference>
<dbReference type="PANTHER" id="PTHR46401">
    <property type="entry name" value="GLYCOSYLTRANSFERASE WBBK-RELATED"/>
    <property type="match status" value="1"/>
</dbReference>
<dbReference type="Gene3D" id="3.40.50.2000">
    <property type="entry name" value="Glycogen Phosphorylase B"/>
    <property type="match status" value="1"/>
</dbReference>
<name>A0A388TEG3_TERA1</name>
<dbReference type="GO" id="GO:0016757">
    <property type="term" value="F:glycosyltransferase activity"/>
    <property type="evidence" value="ECO:0007669"/>
    <property type="project" value="TreeGrafter"/>
</dbReference>